<sequence length="169" mass="19118">MRKDLKEIAMKYDLSLGAVIMLFSGLQNTQGNQVQFNHPELGGLGQWQAGMIMIGDMFNHALKAKINELCHELALIVKKEQKATPKKSVIKNFDAIYGTPALKGTQNDLKYAYYPAKDIFIIEQYDKLEKYSTKGYQITGISQQQNYFSQDLTIQTDKGNITLSMLTKV</sequence>
<organism evidence="1 2">
    <name type="scientific">Thermoflexibacter ruber</name>
    <dbReference type="NCBI Taxonomy" id="1003"/>
    <lineage>
        <taxon>Bacteria</taxon>
        <taxon>Pseudomonadati</taxon>
        <taxon>Bacteroidota</taxon>
        <taxon>Cytophagia</taxon>
        <taxon>Cytophagales</taxon>
        <taxon>Thermoflexibacteraceae</taxon>
        <taxon>Thermoflexibacter</taxon>
    </lineage>
</organism>
<dbReference type="RefSeq" id="WP_091540636.1">
    <property type="nucleotide sequence ID" value="NZ_FONY01000005.1"/>
</dbReference>
<proteinExistence type="predicted"/>
<dbReference type="AlphaFoldDB" id="A0A1I2CR41"/>
<reference evidence="1 2" key="1">
    <citation type="submission" date="2016-10" db="EMBL/GenBank/DDBJ databases">
        <authorList>
            <person name="de Groot N.N."/>
        </authorList>
    </citation>
    <scope>NUCLEOTIDE SEQUENCE [LARGE SCALE GENOMIC DNA]</scope>
    <source>
        <strain>GEY</strain>
        <strain evidence="2">DSM 9560</strain>
    </source>
</reference>
<name>A0A1I2CR41_9BACT</name>
<evidence type="ECO:0008006" key="3">
    <source>
        <dbReference type="Google" id="ProtNLM"/>
    </source>
</evidence>
<evidence type="ECO:0000313" key="1">
    <source>
        <dbReference type="EMBL" id="SFE70781.1"/>
    </source>
</evidence>
<gene>
    <name evidence="1" type="ORF">SAMN04488541_1005119</name>
</gene>
<dbReference type="STRING" id="1003.SAMN04488541_1005119"/>
<protein>
    <recommendedName>
        <fullName evidence="3">SHOCT domain-containing protein</fullName>
    </recommendedName>
</protein>
<accession>A0A1I2CR41</accession>
<dbReference type="OrthoDB" id="1778949at2"/>
<evidence type="ECO:0000313" key="2">
    <source>
        <dbReference type="Proteomes" id="UP000199513"/>
    </source>
</evidence>
<dbReference type="Proteomes" id="UP000199513">
    <property type="component" value="Unassembled WGS sequence"/>
</dbReference>
<keyword evidence="2" id="KW-1185">Reference proteome</keyword>
<dbReference type="EMBL" id="FONY01000005">
    <property type="protein sequence ID" value="SFE70781.1"/>
    <property type="molecule type" value="Genomic_DNA"/>
</dbReference>